<evidence type="ECO:0000313" key="4">
    <source>
        <dbReference type="Proteomes" id="UP000653454"/>
    </source>
</evidence>
<accession>A0A8S4G5P3</accession>
<gene>
    <name evidence="3" type="ORF">PLXY2_LOCUS12581</name>
</gene>
<dbReference type="Proteomes" id="UP000653454">
    <property type="component" value="Unassembled WGS sequence"/>
</dbReference>
<keyword evidence="4" id="KW-1185">Reference proteome</keyword>
<evidence type="ECO:0000256" key="1">
    <source>
        <dbReference type="SAM" id="MobiDB-lite"/>
    </source>
</evidence>
<comment type="caution">
    <text evidence="3">The sequence shown here is derived from an EMBL/GenBank/DDBJ whole genome shotgun (WGS) entry which is preliminary data.</text>
</comment>
<dbReference type="Pfam" id="PF13843">
    <property type="entry name" value="DDE_Tnp_1_7"/>
    <property type="match status" value="1"/>
</dbReference>
<reference evidence="3" key="1">
    <citation type="submission" date="2020-11" db="EMBL/GenBank/DDBJ databases">
        <authorList>
            <person name="Whiteford S."/>
        </authorList>
    </citation>
    <scope>NUCLEOTIDE SEQUENCE</scope>
</reference>
<proteinExistence type="predicted"/>
<feature type="domain" description="PiggyBac transposable element-derived protein" evidence="2">
    <location>
        <begin position="229"/>
        <end position="592"/>
    </location>
</feature>
<name>A0A8S4G5P3_PLUXY</name>
<evidence type="ECO:0000259" key="2">
    <source>
        <dbReference type="Pfam" id="PF13843"/>
    </source>
</evidence>
<feature type="compositionally biased region" description="Polar residues" evidence="1">
    <location>
        <begin position="54"/>
        <end position="67"/>
    </location>
</feature>
<sequence>MSLQNNLDAEAENPGISFVQVELKVEPLDVVSSTEDDPINFLHEHIDIKEELTTSDISQDPESFNSISSPKKLAAKKGKQKKKSYAKKGKRKKKSNGAAKKQTSRDSSCDSFVKQEASEGEQYQTPPYRETSPVPHKKRKIGASINYGSEDDTDEEVEGEGEERQPILVPRAARLFLDLDEAEDTNGTQNYLKTDEHYFDWQPLPPVLPLDRRTPFKSSSCGPKGSFQTPYDAFKAIWSRDIVERIADETNRYAQQLTEDMMRRGTLRPTSRIVDWRDATADEIYMFFAIVLATGVVVKSRIEEYWNKEPFLLSTPEFTNTMTYDRFMLLNKCLHFQDNDLVDKNEMTKSEAKLFKLKPVIDHLNDKFVSLFNLGQNVALDESLTKWKGSSDINVFSRSSSASIGIKVYELCDCHTGYLWRFETKTESDTTPVETSSIMLRLLRGLEDRGHTIWMDSNYSSPLLARELKAHGFDCVGPLRTNKQYVPKQVKKLENSDLKPNEIVGYTSGDVDVLAWRDRKIVTLISTYHGLATVEAGDIRKPAVVCDYVNWISKVDRKDQMLSAHPIERKRTRVWYKKFFRRLLNASVLNAYILHRHNPSNRQNPALSHREFRKTLIVEIIKYHMTAKASVNSTDHFPNEYGKNLESKAKKVEGLRRKCAVCKRRTRNYCEGCNTAMCLYACFKQHHSGKRQVSSDAEIVTGS</sequence>
<feature type="compositionally biased region" description="Basic residues" evidence="1">
    <location>
        <begin position="73"/>
        <end position="95"/>
    </location>
</feature>
<dbReference type="InterPro" id="IPR029526">
    <property type="entry name" value="PGBD"/>
</dbReference>
<feature type="compositionally biased region" description="Acidic residues" evidence="1">
    <location>
        <begin position="149"/>
        <end position="161"/>
    </location>
</feature>
<dbReference type="PANTHER" id="PTHR46599:SF3">
    <property type="entry name" value="PIGGYBAC TRANSPOSABLE ELEMENT-DERIVED PROTEIN 4"/>
    <property type="match status" value="1"/>
</dbReference>
<protein>
    <submittedName>
        <fullName evidence="3">(diamondback moth) hypothetical protein</fullName>
    </submittedName>
</protein>
<dbReference type="EMBL" id="CAJHNJ030000076">
    <property type="protein sequence ID" value="CAG9134318.1"/>
    <property type="molecule type" value="Genomic_DNA"/>
</dbReference>
<dbReference type="AlphaFoldDB" id="A0A8S4G5P3"/>
<dbReference type="PANTHER" id="PTHR46599">
    <property type="entry name" value="PIGGYBAC TRANSPOSABLE ELEMENT-DERIVED PROTEIN 4"/>
    <property type="match status" value="1"/>
</dbReference>
<feature type="region of interest" description="Disordered" evidence="1">
    <location>
        <begin position="51"/>
        <end position="164"/>
    </location>
</feature>
<organism evidence="3 4">
    <name type="scientific">Plutella xylostella</name>
    <name type="common">Diamondback moth</name>
    <name type="synonym">Plutella maculipennis</name>
    <dbReference type="NCBI Taxonomy" id="51655"/>
    <lineage>
        <taxon>Eukaryota</taxon>
        <taxon>Metazoa</taxon>
        <taxon>Ecdysozoa</taxon>
        <taxon>Arthropoda</taxon>
        <taxon>Hexapoda</taxon>
        <taxon>Insecta</taxon>
        <taxon>Pterygota</taxon>
        <taxon>Neoptera</taxon>
        <taxon>Endopterygota</taxon>
        <taxon>Lepidoptera</taxon>
        <taxon>Glossata</taxon>
        <taxon>Ditrysia</taxon>
        <taxon>Yponomeutoidea</taxon>
        <taxon>Plutellidae</taxon>
        <taxon>Plutella</taxon>
    </lineage>
</organism>
<evidence type="ECO:0000313" key="3">
    <source>
        <dbReference type="EMBL" id="CAG9134318.1"/>
    </source>
</evidence>